<comment type="caution">
    <text evidence="1">The sequence shown here is derived from an EMBL/GenBank/DDBJ whole genome shotgun (WGS) entry which is preliminary data.</text>
</comment>
<gene>
    <name evidence="1" type="ORF">OFUS_LOCUS15655</name>
</gene>
<reference evidence="1" key="1">
    <citation type="submission" date="2022-03" db="EMBL/GenBank/DDBJ databases">
        <authorList>
            <person name="Martin C."/>
        </authorList>
    </citation>
    <scope>NUCLEOTIDE SEQUENCE</scope>
</reference>
<dbReference type="EMBL" id="CAIIXF020000007">
    <property type="protein sequence ID" value="CAH1790451.1"/>
    <property type="molecule type" value="Genomic_DNA"/>
</dbReference>
<accession>A0A8S4PA18</accession>
<evidence type="ECO:0000313" key="2">
    <source>
        <dbReference type="Proteomes" id="UP000749559"/>
    </source>
</evidence>
<keyword evidence="2" id="KW-1185">Reference proteome</keyword>
<sequence>IPALTDLVDRGRYAAVYYPNPADSGLFEVGAQHPSEDRCTNQAQWTVLGMQVQPASAYHRRFLDDSNLTKVAQLVNTGSLPLYNISVQLRGFGPPLTRLIVKPSNRTATSDKLFLSDLDGGQSMPFDIELDANGSVRGRIGIIFTSQSGTVAIYWLNLRLDVRTPLLRAN</sequence>
<dbReference type="Proteomes" id="UP000749559">
    <property type="component" value="Unassembled WGS sequence"/>
</dbReference>
<protein>
    <submittedName>
        <fullName evidence="1">Uncharacterized protein</fullName>
    </submittedName>
</protein>
<dbReference type="AlphaFoldDB" id="A0A8S4PA18"/>
<dbReference type="OrthoDB" id="10268124at2759"/>
<feature type="non-terminal residue" evidence="1">
    <location>
        <position position="1"/>
    </location>
</feature>
<proteinExistence type="predicted"/>
<feature type="non-terminal residue" evidence="1">
    <location>
        <position position="170"/>
    </location>
</feature>
<organism evidence="1 2">
    <name type="scientific">Owenia fusiformis</name>
    <name type="common">Polychaete worm</name>
    <dbReference type="NCBI Taxonomy" id="6347"/>
    <lineage>
        <taxon>Eukaryota</taxon>
        <taxon>Metazoa</taxon>
        <taxon>Spiralia</taxon>
        <taxon>Lophotrochozoa</taxon>
        <taxon>Annelida</taxon>
        <taxon>Polychaeta</taxon>
        <taxon>Sedentaria</taxon>
        <taxon>Canalipalpata</taxon>
        <taxon>Sabellida</taxon>
        <taxon>Oweniida</taxon>
        <taxon>Oweniidae</taxon>
        <taxon>Owenia</taxon>
    </lineage>
</organism>
<evidence type="ECO:0000313" key="1">
    <source>
        <dbReference type="EMBL" id="CAH1790451.1"/>
    </source>
</evidence>
<name>A0A8S4PA18_OWEFU</name>